<accession>A0A0R2N3K4</accession>
<dbReference type="NCBIfam" id="NF005585">
    <property type="entry name" value="PRK07283.1"/>
    <property type="match status" value="1"/>
</dbReference>
<proteinExistence type="predicted"/>
<dbReference type="EMBL" id="JQCE01000004">
    <property type="protein sequence ID" value="KRO18637.1"/>
    <property type="molecule type" value="Genomic_DNA"/>
</dbReference>
<dbReference type="InterPro" id="IPR029064">
    <property type="entry name" value="Ribosomal_eL30-like_sf"/>
</dbReference>
<evidence type="ECO:0000259" key="1">
    <source>
        <dbReference type="Pfam" id="PF01248"/>
    </source>
</evidence>
<keyword evidence="3" id="KW-1185">Reference proteome</keyword>
<protein>
    <recommendedName>
        <fullName evidence="1">Ribosomal protein eL8/eL30/eS12/Gadd45 domain-containing protein</fullName>
    </recommendedName>
</protein>
<dbReference type="STRING" id="1293598.IV56_GL000917"/>
<sequence length="100" mass="10712">MMPNKQALNLLGLAKRAGKLETGEGFVLKAITKSTAKLVFVAQDASENTRKKITDKSSFYQVPVQSPFTAAELSDAIGAKRSLIAVTDAGFAQKLIKLLT</sequence>
<dbReference type="AlphaFoldDB" id="A0A0R2N3K4"/>
<dbReference type="SUPFAM" id="SSF55315">
    <property type="entry name" value="L30e-like"/>
    <property type="match status" value="1"/>
</dbReference>
<comment type="caution">
    <text evidence="2">The sequence shown here is derived from an EMBL/GenBank/DDBJ whole genome shotgun (WGS) entry which is preliminary data.</text>
</comment>
<evidence type="ECO:0000313" key="2">
    <source>
        <dbReference type="EMBL" id="KRO18637.1"/>
    </source>
</evidence>
<dbReference type="PATRIC" id="fig|1293598.4.peg.965"/>
<dbReference type="Proteomes" id="UP000050969">
    <property type="component" value="Unassembled WGS sequence"/>
</dbReference>
<dbReference type="Pfam" id="PF01248">
    <property type="entry name" value="Ribosomal_L7Ae"/>
    <property type="match status" value="1"/>
</dbReference>
<evidence type="ECO:0000313" key="3">
    <source>
        <dbReference type="Proteomes" id="UP000050969"/>
    </source>
</evidence>
<gene>
    <name evidence="2" type="ORF">IV56_GL000917</name>
</gene>
<dbReference type="Gene3D" id="3.30.1330.30">
    <property type="match status" value="1"/>
</dbReference>
<reference evidence="2 3" key="1">
    <citation type="journal article" date="2015" name="Genome Announc.">
        <title>Expanding the biotechnology potential of lactobacilli through comparative genomics of 213 strains and associated genera.</title>
        <authorList>
            <person name="Sun Z."/>
            <person name="Harris H.M."/>
            <person name="McCann A."/>
            <person name="Guo C."/>
            <person name="Argimon S."/>
            <person name="Zhang W."/>
            <person name="Yang X."/>
            <person name="Jeffery I.B."/>
            <person name="Cooney J.C."/>
            <person name="Kagawa T.F."/>
            <person name="Liu W."/>
            <person name="Song Y."/>
            <person name="Salvetti E."/>
            <person name="Wrobel A."/>
            <person name="Rasinkangas P."/>
            <person name="Parkhill J."/>
            <person name="Rea M.C."/>
            <person name="O'Sullivan O."/>
            <person name="Ritari J."/>
            <person name="Douillard F.P."/>
            <person name="Paul Ross R."/>
            <person name="Yang R."/>
            <person name="Briner A.E."/>
            <person name="Felis G.E."/>
            <person name="de Vos W.M."/>
            <person name="Barrangou R."/>
            <person name="Klaenhammer T.R."/>
            <person name="Caufield P.W."/>
            <person name="Cui Y."/>
            <person name="Zhang H."/>
            <person name="O'Toole P.W."/>
        </authorList>
    </citation>
    <scope>NUCLEOTIDE SEQUENCE [LARGE SCALE GENOMIC DNA]</scope>
    <source>
        <strain evidence="2 3">DSM 24301</strain>
    </source>
</reference>
<name>A0A0R2N3K4_9LACO</name>
<feature type="domain" description="Ribosomal protein eL8/eL30/eS12/Gadd45" evidence="1">
    <location>
        <begin position="8"/>
        <end position="95"/>
    </location>
</feature>
<dbReference type="InterPro" id="IPR004038">
    <property type="entry name" value="Ribosomal_eL8/eL30/eS12/Gad45"/>
</dbReference>
<organism evidence="2 3">
    <name type="scientific">Lacticaseibacillus saniviri JCM 17471 = DSM 24301</name>
    <dbReference type="NCBI Taxonomy" id="1293598"/>
    <lineage>
        <taxon>Bacteria</taxon>
        <taxon>Bacillati</taxon>
        <taxon>Bacillota</taxon>
        <taxon>Bacilli</taxon>
        <taxon>Lactobacillales</taxon>
        <taxon>Lactobacillaceae</taxon>
        <taxon>Lacticaseibacillus</taxon>
    </lineage>
</organism>